<protein>
    <submittedName>
        <fullName evidence="1">Uncharacterized protein</fullName>
    </submittedName>
</protein>
<sequence>MRFAFKNSPQNTTWEQMLAVWQTADGIDVYESGWTFDHFYPIFSDPPAPAWKGGQR</sequence>
<dbReference type="Proteomes" id="UP000020681">
    <property type="component" value="Unassembled WGS sequence"/>
</dbReference>
<evidence type="ECO:0000313" key="2">
    <source>
        <dbReference type="Proteomes" id="UP000020681"/>
    </source>
</evidence>
<keyword evidence="2" id="KW-1185">Reference proteome</keyword>
<evidence type="ECO:0000313" key="1">
    <source>
        <dbReference type="EMBL" id="EUA93912.1"/>
    </source>
</evidence>
<proteinExistence type="predicted"/>
<gene>
    <name evidence="1" type="ORF">I551_8824</name>
</gene>
<organism evidence="1 2">
    <name type="scientific">Mycobacterium ulcerans str. Harvey</name>
    <dbReference type="NCBI Taxonomy" id="1299332"/>
    <lineage>
        <taxon>Bacteria</taxon>
        <taxon>Bacillati</taxon>
        <taxon>Actinomycetota</taxon>
        <taxon>Actinomycetes</taxon>
        <taxon>Mycobacteriales</taxon>
        <taxon>Mycobacteriaceae</taxon>
        <taxon>Mycobacterium</taxon>
        <taxon>Mycobacterium ulcerans group</taxon>
    </lineage>
</organism>
<dbReference type="EMBL" id="JAOL01000032">
    <property type="protein sequence ID" value="EUA93912.1"/>
    <property type="molecule type" value="Genomic_DNA"/>
</dbReference>
<reference evidence="1 2" key="1">
    <citation type="submission" date="2014-01" db="EMBL/GenBank/DDBJ databases">
        <authorList>
            <person name="Dobos K."/>
            <person name="Lenaerts A."/>
            <person name="Ordway D."/>
            <person name="DeGroote M.A."/>
            <person name="Parker T."/>
            <person name="Sizemore C."/>
            <person name="Tallon L.J."/>
            <person name="Sadzewicz L.K."/>
            <person name="Sengamalay N."/>
            <person name="Fraser C.M."/>
            <person name="Hine E."/>
            <person name="Shefchek K.A."/>
            <person name="Das S.P."/>
            <person name="Tettelin H."/>
        </authorList>
    </citation>
    <scope>NUCLEOTIDE SEQUENCE [LARGE SCALE GENOMIC DNA]</scope>
    <source>
        <strain evidence="1 2">Harvey</strain>
    </source>
</reference>
<accession>A0ABN0R9R0</accession>
<name>A0ABN0R9R0_MYCUL</name>
<comment type="caution">
    <text evidence="1">The sequence shown here is derived from an EMBL/GenBank/DDBJ whole genome shotgun (WGS) entry which is preliminary data.</text>
</comment>